<proteinExistence type="predicted"/>
<gene>
    <name evidence="1" type="ORF">GCM10009663_55140</name>
</gene>
<keyword evidence="2" id="KW-1185">Reference proteome</keyword>
<dbReference type="EMBL" id="BAAALD010000066">
    <property type="protein sequence ID" value="GAA1106064.1"/>
    <property type="molecule type" value="Genomic_DNA"/>
</dbReference>
<accession>A0ABP4EHW8</accession>
<dbReference type="Proteomes" id="UP001499987">
    <property type="component" value="Unassembled WGS sequence"/>
</dbReference>
<sequence length="214" mass="22832">MTAFDGEFDGGVDGEFDRQVRRLTALGYPALAGLPEEGFTALLEPLRAAAGPGAPPEGGRVPFVLVVTREVVPIEEVVPLTTLAGRKRPGVVDRHYPEGDLARFTPTVALPNGRAYLLLDVDRGEEFCGAVPRDAMAVVADRGRTPLTIEEGLALVVQYPELLATNKCFSLGASRCGDRRVPALWISKGAPKLGWCWEGNPHSWLGMASAGGRA</sequence>
<comment type="caution">
    <text evidence="1">The sequence shown here is derived from an EMBL/GenBank/DDBJ whole genome shotgun (WGS) entry which is preliminary data.</text>
</comment>
<evidence type="ECO:0000313" key="1">
    <source>
        <dbReference type="EMBL" id="GAA1106064.1"/>
    </source>
</evidence>
<dbReference type="Pfam" id="PF18959">
    <property type="entry name" value="DUF5701"/>
    <property type="match status" value="1"/>
</dbReference>
<evidence type="ECO:0000313" key="2">
    <source>
        <dbReference type="Proteomes" id="UP001499987"/>
    </source>
</evidence>
<protein>
    <submittedName>
        <fullName evidence="1">DUF5701 family protein</fullName>
    </submittedName>
</protein>
<name>A0ABP4EHW8_9ACTN</name>
<dbReference type="RefSeq" id="WP_344626395.1">
    <property type="nucleotide sequence ID" value="NZ_BAAALD010000066.1"/>
</dbReference>
<organism evidence="1 2">
    <name type="scientific">Kitasatospora arboriphila</name>
    <dbReference type="NCBI Taxonomy" id="258052"/>
    <lineage>
        <taxon>Bacteria</taxon>
        <taxon>Bacillati</taxon>
        <taxon>Actinomycetota</taxon>
        <taxon>Actinomycetes</taxon>
        <taxon>Kitasatosporales</taxon>
        <taxon>Streptomycetaceae</taxon>
        <taxon>Kitasatospora</taxon>
    </lineage>
</organism>
<reference evidence="2" key="1">
    <citation type="journal article" date="2019" name="Int. J. Syst. Evol. Microbiol.">
        <title>The Global Catalogue of Microorganisms (GCM) 10K type strain sequencing project: providing services to taxonomists for standard genome sequencing and annotation.</title>
        <authorList>
            <consortium name="The Broad Institute Genomics Platform"/>
            <consortium name="The Broad Institute Genome Sequencing Center for Infectious Disease"/>
            <person name="Wu L."/>
            <person name="Ma J."/>
        </authorList>
    </citation>
    <scope>NUCLEOTIDE SEQUENCE [LARGE SCALE GENOMIC DNA]</scope>
    <source>
        <strain evidence="2">JCM 13002</strain>
    </source>
</reference>
<dbReference type="InterPro" id="IPR043755">
    <property type="entry name" value="DUF5701"/>
</dbReference>